<organism evidence="1">
    <name type="scientific">Arion vulgaris</name>
    <dbReference type="NCBI Taxonomy" id="1028688"/>
    <lineage>
        <taxon>Eukaryota</taxon>
        <taxon>Metazoa</taxon>
        <taxon>Spiralia</taxon>
        <taxon>Lophotrochozoa</taxon>
        <taxon>Mollusca</taxon>
        <taxon>Gastropoda</taxon>
        <taxon>Heterobranchia</taxon>
        <taxon>Euthyneura</taxon>
        <taxon>Panpulmonata</taxon>
        <taxon>Eupulmonata</taxon>
        <taxon>Stylommatophora</taxon>
        <taxon>Helicina</taxon>
        <taxon>Arionoidea</taxon>
        <taxon>Arionidae</taxon>
        <taxon>Arion</taxon>
    </lineage>
</organism>
<reference evidence="1" key="1">
    <citation type="submission" date="2014-12" db="EMBL/GenBank/DDBJ databases">
        <title>Insight into the proteome of Arion vulgaris.</title>
        <authorList>
            <person name="Aradska J."/>
            <person name="Bulat T."/>
            <person name="Smidak R."/>
            <person name="Sarate P."/>
            <person name="Gangsoo J."/>
            <person name="Sialana F."/>
            <person name="Bilban M."/>
            <person name="Lubec G."/>
        </authorList>
    </citation>
    <scope>NUCLEOTIDE SEQUENCE</scope>
    <source>
        <tissue evidence="1">Skin</tissue>
    </source>
</reference>
<dbReference type="AlphaFoldDB" id="A0A0B6Y196"/>
<accession>A0A0B6Y196</accession>
<gene>
    <name evidence="1" type="primary">ORF8263</name>
</gene>
<sequence length="68" mass="7631">GKSGTSVWVMIAREYFYGAPSKVGEYPTHGIVHIVDLGQATLWNLKDNFVKRKSCQESPRLHLLSISL</sequence>
<feature type="non-terminal residue" evidence="1">
    <location>
        <position position="1"/>
    </location>
</feature>
<evidence type="ECO:0000313" key="1">
    <source>
        <dbReference type="EMBL" id="CEK49591.1"/>
    </source>
</evidence>
<protein>
    <submittedName>
        <fullName evidence="1">Uncharacterized protein</fullName>
    </submittedName>
</protein>
<proteinExistence type="predicted"/>
<dbReference type="EMBL" id="HACG01002726">
    <property type="protein sequence ID" value="CEK49591.1"/>
    <property type="molecule type" value="Transcribed_RNA"/>
</dbReference>
<name>A0A0B6Y196_9EUPU</name>